<gene>
    <name evidence="1" type="primary">thiS</name>
    <name evidence="1" type="ORF">SAMEA4412673_01361</name>
</gene>
<dbReference type="InterPro" id="IPR016155">
    <property type="entry name" value="Mopterin_synth/thiamin_S_b"/>
</dbReference>
<protein>
    <submittedName>
        <fullName evidence="1">Thiamine biosynthesis protein ThiS</fullName>
    </submittedName>
</protein>
<dbReference type="NCBIfam" id="TIGR01683">
    <property type="entry name" value="thiS"/>
    <property type="match status" value="1"/>
</dbReference>
<dbReference type="Gene3D" id="3.10.20.30">
    <property type="match status" value="1"/>
</dbReference>
<dbReference type="Pfam" id="PF02597">
    <property type="entry name" value="ThiS"/>
    <property type="match status" value="1"/>
</dbReference>
<dbReference type="RefSeq" id="WP_093095208.1">
    <property type="nucleotide sequence ID" value="NZ_CP158798.1"/>
</dbReference>
<evidence type="ECO:0000313" key="1">
    <source>
        <dbReference type="EMBL" id="SNV47327.1"/>
    </source>
</evidence>
<dbReference type="SUPFAM" id="SSF54285">
    <property type="entry name" value="MoaD/ThiS"/>
    <property type="match status" value="1"/>
</dbReference>
<dbReference type="CDD" id="cd00565">
    <property type="entry name" value="Ubl_ThiS"/>
    <property type="match status" value="1"/>
</dbReference>
<dbReference type="EMBL" id="LT906468">
    <property type="protein sequence ID" value="SNV47327.1"/>
    <property type="molecule type" value="Genomic_DNA"/>
</dbReference>
<sequence>MLLIINNQTKQYKKSPLSLEELMELELKGKTKGVAIALNYQVIPRNNWADTLLTDNDSILIITATQGG</sequence>
<dbReference type="InterPro" id="IPR012675">
    <property type="entry name" value="Beta-grasp_dom_sf"/>
</dbReference>
<evidence type="ECO:0000313" key="2">
    <source>
        <dbReference type="Proteomes" id="UP000215355"/>
    </source>
</evidence>
<accession>A0AAJ4XB74</accession>
<name>A0AAJ4XB74_9SPHI</name>
<dbReference type="InterPro" id="IPR003749">
    <property type="entry name" value="ThiS/MoaD-like"/>
</dbReference>
<dbReference type="InterPro" id="IPR010035">
    <property type="entry name" value="Thi_S"/>
</dbReference>
<reference evidence="1 2" key="1">
    <citation type="submission" date="2017-06" db="EMBL/GenBank/DDBJ databases">
        <authorList>
            <consortium name="Pathogen Informatics"/>
        </authorList>
    </citation>
    <scope>NUCLEOTIDE SEQUENCE [LARGE SCALE GENOMIC DNA]</scope>
    <source>
        <strain evidence="1 2">NCTC12149</strain>
    </source>
</reference>
<dbReference type="PANTHER" id="PTHR34472:SF1">
    <property type="entry name" value="SULFUR CARRIER PROTEIN THIS"/>
    <property type="match status" value="1"/>
</dbReference>
<dbReference type="AlphaFoldDB" id="A0AAJ4XB74"/>
<dbReference type="Proteomes" id="UP000215355">
    <property type="component" value="Chromosome 1"/>
</dbReference>
<dbReference type="PANTHER" id="PTHR34472">
    <property type="entry name" value="SULFUR CARRIER PROTEIN THIS"/>
    <property type="match status" value="1"/>
</dbReference>
<dbReference type="KEGG" id="smiz:4412673_01361"/>
<organism evidence="1 2">
    <name type="scientific">Sphingobacterium mizutaii</name>
    <dbReference type="NCBI Taxonomy" id="1010"/>
    <lineage>
        <taxon>Bacteria</taxon>
        <taxon>Pseudomonadati</taxon>
        <taxon>Bacteroidota</taxon>
        <taxon>Sphingobacteriia</taxon>
        <taxon>Sphingobacteriales</taxon>
        <taxon>Sphingobacteriaceae</taxon>
        <taxon>Sphingobacterium</taxon>
    </lineage>
</organism>
<proteinExistence type="predicted"/>